<name>A0A396HPW6_MEDTR</name>
<reference evidence="2" key="1">
    <citation type="journal article" date="2018" name="Nat. Plants">
        <title>Whole-genome landscape of Medicago truncatula symbiotic genes.</title>
        <authorList>
            <person name="Pecrix Y."/>
            <person name="Gamas P."/>
            <person name="Carrere S."/>
        </authorList>
    </citation>
    <scope>NUCLEOTIDE SEQUENCE</scope>
    <source>
        <tissue evidence="2">Leaves</tissue>
    </source>
</reference>
<accession>A0A396HPW6</accession>
<evidence type="ECO:0008006" key="3">
    <source>
        <dbReference type="Google" id="ProtNLM"/>
    </source>
</evidence>
<feature type="transmembrane region" description="Helical" evidence="1">
    <location>
        <begin position="6"/>
        <end position="26"/>
    </location>
</feature>
<sequence>MTTHCYFSLVTLISFFIHGHLFKCTWEHAHFTKKTPHMLLSLSLSLSHVFYVHLSHTTPSYYNISHTSTIISTYDLNHSSTSFSFGVYSEVFFAMHIPLDIQDRNCDE</sequence>
<evidence type="ECO:0000313" key="2">
    <source>
        <dbReference type="EMBL" id="RHN55386.1"/>
    </source>
</evidence>
<dbReference type="AlphaFoldDB" id="A0A396HPW6"/>
<dbReference type="Gramene" id="rna30559">
    <property type="protein sequence ID" value="RHN55386.1"/>
    <property type="gene ID" value="gene30559"/>
</dbReference>
<organism evidence="2">
    <name type="scientific">Medicago truncatula</name>
    <name type="common">Barrel medic</name>
    <name type="synonym">Medicago tribuloides</name>
    <dbReference type="NCBI Taxonomy" id="3880"/>
    <lineage>
        <taxon>Eukaryota</taxon>
        <taxon>Viridiplantae</taxon>
        <taxon>Streptophyta</taxon>
        <taxon>Embryophyta</taxon>
        <taxon>Tracheophyta</taxon>
        <taxon>Spermatophyta</taxon>
        <taxon>Magnoliopsida</taxon>
        <taxon>eudicotyledons</taxon>
        <taxon>Gunneridae</taxon>
        <taxon>Pentapetalae</taxon>
        <taxon>rosids</taxon>
        <taxon>fabids</taxon>
        <taxon>Fabales</taxon>
        <taxon>Fabaceae</taxon>
        <taxon>Papilionoideae</taxon>
        <taxon>50 kb inversion clade</taxon>
        <taxon>NPAAA clade</taxon>
        <taxon>Hologalegina</taxon>
        <taxon>IRL clade</taxon>
        <taxon>Trifolieae</taxon>
        <taxon>Medicago</taxon>
    </lineage>
</organism>
<dbReference type="Proteomes" id="UP000265566">
    <property type="component" value="Chromosome 5"/>
</dbReference>
<proteinExistence type="predicted"/>
<dbReference type="EMBL" id="PSQE01000005">
    <property type="protein sequence ID" value="RHN55386.1"/>
    <property type="molecule type" value="Genomic_DNA"/>
</dbReference>
<comment type="caution">
    <text evidence="2">The sequence shown here is derived from an EMBL/GenBank/DDBJ whole genome shotgun (WGS) entry which is preliminary data.</text>
</comment>
<keyword evidence="1" id="KW-1133">Transmembrane helix</keyword>
<gene>
    <name evidence="2" type="ORF">MtrunA17_Chr5g0417221</name>
</gene>
<keyword evidence="1" id="KW-0812">Transmembrane</keyword>
<evidence type="ECO:0000256" key="1">
    <source>
        <dbReference type="SAM" id="Phobius"/>
    </source>
</evidence>
<protein>
    <recommendedName>
        <fullName evidence="3">Transmembrane protein</fullName>
    </recommendedName>
</protein>
<feature type="transmembrane region" description="Helical" evidence="1">
    <location>
        <begin position="38"/>
        <end position="54"/>
    </location>
</feature>
<keyword evidence="1" id="KW-0472">Membrane</keyword>